<dbReference type="EMBL" id="OVEO01000004">
    <property type="protein sequence ID" value="SPQ95586.1"/>
    <property type="molecule type" value="Genomic_DNA"/>
</dbReference>
<keyword evidence="1" id="KW-0496">Mitochondrion</keyword>
<proteinExistence type="predicted"/>
<sequence>MAKTSPRVWEVGLQPTNLVGRVPSSIQRSTLSTKSRLAMFTIRIPIGQLPLIGQTSTNDRLQPDGGSVIRCEATSGLPRHHKDTTPVRCSSTFDPSALEITTVNTDHPNVKRAEGHTCLKTSDVSYDGTWDNDNELAERLRDAFEVIEFEAYR</sequence>
<dbReference type="Proteomes" id="UP000290189">
    <property type="component" value="Unassembled WGS sequence"/>
</dbReference>
<evidence type="ECO:0000313" key="1">
    <source>
        <dbReference type="EMBL" id="SPQ95586.1"/>
    </source>
</evidence>
<name>A0A3P3Y5Y6_PLABS</name>
<geneLocation type="mitochondrion" evidence="1"/>
<protein>
    <submittedName>
        <fullName evidence="1">Uncharacterized protein</fullName>
    </submittedName>
</protein>
<evidence type="ECO:0000313" key="2">
    <source>
        <dbReference type="Proteomes" id="UP000290189"/>
    </source>
</evidence>
<organism evidence="1 2">
    <name type="scientific">Plasmodiophora brassicae</name>
    <name type="common">Clubroot disease agent</name>
    <dbReference type="NCBI Taxonomy" id="37360"/>
    <lineage>
        <taxon>Eukaryota</taxon>
        <taxon>Sar</taxon>
        <taxon>Rhizaria</taxon>
        <taxon>Endomyxa</taxon>
        <taxon>Phytomyxea</taxon>
        <taxon>Plasmodiophorida</taxon>
        <taxon>Plasmodiophoridae</taxon>
        <taxon>Plasmodiophora</taxon>
    </lineage>
</organism>
<gene>
    <name evidence="1" type="ORF">PLBR_LOCUS2801</name>
</gene>
<accession>A0A3P3Y5Y6</accession>
<reference evidence="1 2" key="1">
    <citation type="submission" date="2018-03" db="EMBL/GenBank/DDBJ databases">
        <authorList>
            <person name="Fogelqvist J."/>
        </authorList>
    </citation>
    <scope>NUCLEOTIDE SEQUENCE [LARGE SCALE GENOMIC DNA]</scope>
</reference>
<dbReference type="AlphaFoldDB" id="A0A3P3Y5Y6"/>